<evidence type="ECO:0000256" key="1">
    <source>
        <dbReference type="ARBA" id="ARBA00022487"/>
    </source>
</evidence>
<proteinExistence type="predicted"/>
<keyword evidence="8" id="KW-1185">Reference proteome</keyword>
<keyword evidence="2" id="KW-0732">Signal</keyword>
<evidence type="ECO:0000256" key="3">
    <source>
        <dbReference type="ARBA" id="ARBA00022801"/>
    </source>
</evidence>
<keyword evidence="3" id="KW-0378">Hydrolase</keyword>
<dbReference type="EMBL" id="JAUSYY010000001">
    <property type="protein sequence ID" value="MDQ0895073.1"/>
    <property type="molecule type" value="Genomic_DNA"/>
</dbReference>
<dbReference type="Proteomes" id="UP001239083">
    <property type="component" value="Unassembled WGS sequence"/>
</dbReference>
<dbReference type="Pfam" id="PF22244">
    <property type="entry name" value="GCE_fung"/>
    <property type="match status" value="1"/>
</dbReference>
<evidence type="ECO:0000256" key="2">
    <source>
        <dbReference type="ARBA" id="ARBA00022729"/>
    </source>
</evidence>
<sequence length="671" mass="72113">MEIPELSGPRSGPEDGADRRRATMRRARGLLPRVLVAFAATALCAVMLVDPGAAPPAQADAQADCEAQFWAKPAATISTAEDRDQMLCQVGYEKPALGPWAEDPNRPLNVATTPEERLWWDACGHPVRRGALGGLWANYDDGHGVAGNGHGTGDNAAVDGWEYTPIDLLEMKDGTPVTTPDDWWNERRPEIFEAVQEELYGKIPDRSLWPDITWELGEITTGTANGVAYVERTVAGNIDTSSYPELRNTPRIFGTLRVPQASYDAGTEVPVVIVFGGTQNWSNLGPQGWGIFAFANNELQPDSGGANLSSYIIGLINKGQWRTPDDWGTLAAWSWGVSRLIDFFDEPTGFVGVDADRIGLQGHSRYGKATIVAAAYDARIKAAYTSSSGSLGAHMNRRHYGQELENDGDYAGNTGESREYHWMAGNYFKWMGSLVDDPENPGVGLVENGTYKPRKLELMSVDGHSLVALAAPRVVYITGGNAGDAWADPRGMYLAGANATPVYNLVGVDGLVVPPGTEFTSGPCESIGGTPPFDQAFIDGYIGFRRQNAGHTATPGWPSFIEASRKILDFAPFSDATSVEAGTKVSSEKWKVEGLTGPTPISIVGGEYQTRGGWSSEPGVIENGYNIKVRHTSSCSADAPMVTTLKVGDDVYTFTSITAADSSCDAEGPEK</sequence>
<feature type="domain" description="4-O-methyl-glucuronoyl methylesterase-like" evidence="6">
    <location>
        <begin position="265"/>
        <end position="427"/>
    </location>
</feature>
<protein>
    <recommendedName>
        <fullName evidence="6">4-O-methyl-glucuronoyl methylesterase-like domain-containing protein</fullName>
    </recommendedName>
</protein>
<dbReference type="InterPro" id="IPR029058">
    <property type="entry name" value="AB_hydrolase_fold"/>
</dbReference>
<comment type="caution">
    <text evidence="7">The sequence shown here is derived from an EMBL/GenBank/DDBJ whole genome shotgun (WGS) entry which is preliminary data.</text>
</comment>
<evidence type="ECO:0000256" key="4">
    <source>
        <dbReference type="SAM" id="MobiDB-lite"/>
    </source>
</evidence>
<name>A0ABU0RAI3_9MICO</name>
<evidence type="ECO:0000259" key="6">
    <source>
        <dbReference type="Pfam" id="PF22244"/>
    </source>
</evidence>
<keyword evidence="5" id="KW-0472">Membrane</keyword>
<feature type="region of interest" description="Disordered" evidence="4">
    <location>
        <begin position="1"/>
        <end position="20"/>
    </location>
</feature>
<keyword evidence="5" id="KW-1133">Transmembrane helix</keyword>
<accession>A0ABU0RAI3</accession>
<evidence type="ECO:0000313" key="7">
    <source>
        <dbReference type="EMBL" id="MDQ0895073.1"/>
    </source>
</evidence>
<organism evidence="7 8">
    <name type="scientific">Agromyces ramosus</name>
    <dbReference type="NCBI Taxonomy" id="33879"/>
    <lineage>
        <taxon>Bacteria</taxon>
        <taxon>Bacillati</taxon>
        <taxon>Actinomycetota</taxon>
        <taxon>Actinomycetes</taxon>
        <taxon>Micrococcales</taxon>
        <taxon>Microbacteriaceae</taxon>
        <taxon>Agromyces</taxon>
    </lineage>
</organism>
<feature type="transmembrane region" description="Helical" evidence="5">
    <location>
        <begin position="30"/>
        <end position="49"/>
    </location>
</feature>
<evidence type="ECO:0000256" key="5">
    <source>
        <dbReference type="SAM" id="Phobius"/>
    </source>
</evidence>
<keyword evidence="1" id="KW-0719">Serine esterase</keyword>
<dbReference type="SUPFAM" id="SSF53474">
    <property type="entry name" value="alpha/beta-Hydrolases"/>
    <property type="match status" value="1"/>
</dbReference>
<keyword evidence="5" id="KW-0812">Transmembrane</keyword>
<dbReference type="Gene3D" id="3.40.50.1820">
    <property type="entry name" value="alpha/beta hydrolase"/>
    <property type="match status" value="1"/>
</dbReference>
<dbReference type="InterPro" id="IPR054579">
    <property type="entry name" value="GCE-like_dom"/>
</dbReference>
<gene>
    <name evidence="7" type="ORF">QFZ26_002628</name>
</gene>
<reference evidence="7 8" key="1">
    <citation type="submission" date="2023-07" db="EMBL/GenBank/DDBJ databases">
        <title>Comparative genomics of wheat-associated soil bacteria to identify genetic determinants of phenazine resistance.</title>
        <authorList>
            <person name="Mouncey N."/>
        </authorList>
    </citation>
    <scope>NUCLEOTIDE SEQUENCE [LARGE SCALE GENOMIC DNA]</scope>
    <source>
        <strain evidence="7 8">V3I3</strain>
    </source>
</reference>
<evidence type="ECO:0000313" key="8">
    <source>
        <dbReference type="Proteomes" id="UP001239083"/>
    </source>
</evidence>